<dbReference type="InterPro" id="IPR006379">
    <property type="entry name" value="HAD-SF_hydro_IIB"/>
</dbReference>
<dbReference type="NCBIfam" id="TIGR01484">
    <property type="entry name" value="HAD-SF-IIB"/>
    <property type="match status" value="1"/>
</dbReference>
<dbReference type="SUPFAM" id="SSF56784">
    <property type="entry name" value="HAD-like"/>
    <property type="match status" value="1"/>
</dbReference>
<sequence>MAYRLLAIDIDGTLLKSNHRLTKYTKDAIDYVKSKGVYVTLATGRSFPSAKKVAKALGVEDNLLITHDGAFIGNDSHQPVFERRLDHDSVYRVVDCLENYHCHVRLMHEKYAIGNKIREKRQLVGRVNLGIGDPLFYPVQFNDSLSHHLIDQPLTVPKIRAQFWNDEEYQDARDELKEAVPGIRVSSSAKGSLDIVEETTSKARGLRVVADHLGVNLNETVAIGCYYNDKEMIQESGLGVAMGHAPEDIQQIADWITRSNEQNGVGYMVREVFRKQLRVDLLNETK</sequence>
<gene>
    <name evidence="1" type="ORF">HNQ41_001424</name>
</gene>
<dbReference type="InterPro" id="IPR000150">
    <property type="entry name" value="Cof"/>
</dbReference>
<proteinExistence type="predicted"/>
<dbReference type="GO" id="GO:0016791">
    <property type="term" value="F:phosphatase activity"/>
    <property type="evidence" value="ECO:0007669"/>
    <property type="project" value="TreeGrafter"/>
</dbReference>
<reference evidence="1 2" key="1">
    <citation type="submission" date="2020-08" db="EMBL/GenBank/DDBJ databases">
        <title>Genomic Encyclopedia of Type Strains, Phase IV (KMG-IV): sequencing the most valuable type-strain genomes for metagenomic binning, comparative biology and taxonomic classification.</title>
        <authorList>
            <person name="Goeker M."/>
        </authorList>
    </citation>
    <scope>NUCLEOTIDE SEQUENCE [LARGE SCALE GENOMIC DNA]</scope>
    <source>
        <strain evidence="1 2">DSM 24696</strain>
    </source>
</reference>
<keyword evidence="2" id="KW-1185">Reference proteome</keyword>
<dbReference type="CDD" id="cd07516">
    <property type="entry name" value="HAD_Pase"/>
    <property type="match status" value="1"/>
</dbReference>
<evidence type="ECO:0008006" key="3">
    <source>
        <dbReference type="Google" id="ProtNLM"/>
    </source>
</evidence>
<dbReference type="GO" id="GO:0000287">
    <property type="term" value="F:magnesium ion binding"/>
    <property type="evidence" value="ECO:0007669"/>
    <property type="project" value="TreeGrafter"/>
</dbReference>
<dbReference type="PANTHER" id="PTHR10000">
    <property type="entry name" value="PHOSPHOSERINE PHOSPHATASE"/>
    <property type="match status" value="1"/>
</dbReference>
<dbReference type="InterPro" id="IPR036412">
    <property type="entry name" value="HAD-like_sf"/>
</dbReference>
<dbReference type="EMBL" id="JACHHB010000005">
    <property type="protein sequence ID" value="MBB5173255.1"/>
    <property type="molecule type" value="Genomic_DNA"/>
</dbReference>
<dbReference type="RefSeq" id="WP_184663707.1">
    <property type="nucleotide sequence ID" value="NZ_JACHHB010000005.1"/>
</dbReference>
<evidence type="ECO:0000313" key="1">
    <source>
        <dbReference type="EMBL" id="MBB5173255.1"/>
    </source>
</evidence>
<dbReference type="Gene3D" id="3.30.1240.10">
    <property type="match status" value="1"/>
</dbReference>
<dbReference type="Proteomes" id="UP000551878">
    <property type="component" value="Unassembled WGS sequence"/>
</dbReference>
<name>A0A840QPF8_9BACI</name>
<dbReference type="AlphaFoldDB" id="A0A840QPF8"/>
<accession>A0A840QPF8</accession>
<dbReference type="Gene3D" id="3.40.50.1000">
    <property type="entry name" value="HAD superfamily/HAD-like"/>
    <property type="match status" value="1"/>
</dbReference>
<dbReference type="InterPro" id="IPR023214">
    <property type="entry name" value="HAD_sf"/>
</dbReference>
<evidence type="ECO:0000313" key="2">
    <source>
        <dbReference type="Proteomes" id="UP000551878"/>
    </source>
</evidence>
<dbReference type="Pfam" id="PF08282">
    <property type="entry name" value="Hydrolase_3"/>
    <property type="match status" value="1"/>
</dbReference>
<protein>
    <recommendedName>
        <fullName evidence="3">Haloacid dehalogenase</fullName>
    </recommendedName>
</protein>
<dbReference type="NCBIfam" id="TIGR00099">
    <property type="entry name" value="Cof-subfamily"/>
    <property type="match status" value="1"/>
</dbReference>
<comment type="caution">
    <text evidence="1">The sequence shown here is derived from an EMBL/GenBank/DDBJ whole genome shotgun (WGS) entry which is preliminary data.</text>
</comment>
<dbReference type="GO" id="GO:0005829">
    <property type="term" value="C:cytosol"/>
    <property type="evidence" value="ECO:0007669"/>
    <property type="project" value="TreeGrafter"/>
</dbReference>
<dbReference type="PANTHER" id="PTHR10000:SF50">
    <property type="entry name" value="STRESS RESPONSE PROTEIN YHAX"/>
    <property type="match status" value="1"/>
</dbReference>
<organism evidence="1 2">
    <name type="scientific">Texcoconibacillus texcoconensis</name>
    <dbReference type="NCBI Taxonomy" id="1095777"/>
    <lineage>
        <taxon>Bacteria</taxon>
        <taxon>Bacillati</taxon>
        <taxon>Bacillota</taxon>
        <taxon>Bacilli</taxon>
        <taxon>Bacillales</taxon>
        <taxon>Bacillaceae</taxon>
        <taxon>Texcoconibacillus</taxon>
    </lineage>
</organism>